<evidence type="ECO:0000313" key="2">
    <source>
        <dbReference type="EMBL" id="MFJ3044633.1"/>
    </source>
</evidence>
<dbReference type="Proteomes" id="UP001617427">
    <property type="component" value="Unassembled WGS sequence"/>
</dbReference>
<proteinExistence type="predicted"/>
<accession>A0ABW8EUZ4</accession>
<comment type="caution">
    <text evidence="2">The sequence shown here is derived from an EMBL/GenBank/DDBJ whole genome shotgun (WGS) entry which is preliminary data.</text>
</comment>
<feature type="region of interest" description="Disordered" evidence="1">
    <location>
        <begin position="40"/>
        <end position="93"/>
    </location>
</feature>
<dbReference type="EMBL" id="JBIUZV010000001">
    <property type="protein sequence ID" value="MFJ3044633.1"/>
    <property type="molecule type" value="Genomic_DNA"/>
</dbReference>
<keyword evidence="3" id="KW-1185">Reference proteome</keyword>
<feature type="region of interest" description="Disordered" evidence="1">
    <location>
        <begin position="106"/>
        <end position="155"/>
    </location>
</feature>
<dbReference type="RefSeq" id="WP_402698156.1">
    <property type="nucleotide sequence ID" value="NZ_JBIUZV010000001.1"/>
</dbReference>
<feature type="compositionally biased region" description="Basic and acidic residues" evidence="1">
    <location>
        <begin position="110"/>
        <end position="125"/>
    </location>
</feature>
<gene>
    <name evidence="2" type="ORF">ACIPEN_02275</name>
</gene>
<evidence type="ECO:0000256" key="1">
    <source>
        <dbReference type="SAM" id="MobiDB-lite"/>
    </source>
</evidence>
<reference evidence="2 3" key="1">
    <citation type="submission" date="2024-10" db="EMBL/GenBank/DDBJ databases">
        <title>The Natural Products Discovery Center: Release of the First 8490 Sequenced Strains for Exploring Actinobacteria Biosynthetic Diversity.</title>
        <authorList>
            <person name="Kalkreuter E."/>
            <person name="Kautsar S.A."/>
            <person name="Yang D."/>
            <person name="Bader C.D."/>
            <person name="Teijaro C.N."/>
            <person name="Fluegel L."/>
            <person name="Davis C.M."/>
            <person name="Simpson J.R."/>
            <person name="Lauterbach L."/>
            <person name="Steele A.D."/>
            <person name="Gui C."/>
            <person name="Meng S."/>
            <person name="Li G."/>
            <person name="Viehrig K."/>
            <person name="Ye F."/>
            <person name="Su P."/>
            <person name="Kiefer A.F."/>
            <person name="Nichols A."/>
            <person name="Cepeda A.J."/>
            <person name="Yan W."/>
            <person name="Fan B."/>
            <person name="Jiang Y."/>
            <person name="Adhikari A."/>
            <person name="Zheng C.-J."/>
            <person name="Schuster L."/>
            <person name="Cowan T.M."/>
            <person name="Smanski M.J."/>
            <person name="Chevrette M.G."/>
            <person name="De Carvalho L.P.S."/>
            <person name="Shen B."/>
        </authorList>
    </citation>
    <scope>NUCLEOTIDE SEQUENCE [LARGE SCALE GENOMIC DNA]</scope>
    <source>
        <strain evidence="2 3">NPDC087045</strain>
    </source>
</reference>
<sequence>MRVNPGIDPSRADGLVKLMWEHSELLDDYAVRQSVPPAAQPGYVDAKAAPSTGLPPGRRPSWAQSPRSVGRTVPSAPSKAALTRVNHAGEQDLPATVFLNGVSGYVPPIPRDDPQEAPLKTEKTRQATVSGMERDERRKAAKRPNYTPAPGSHMPNQARYQLLQRSRAILNLGLPEIYLGMRLQIG</sequence>
<organism evidence="2 3">
    <name type="scientific">Herbaspirillum chlorophenolicum</name>
    <dbReference type="NCBI Taxonomy" id="211589"/>
    <lineage>
        <taxon>Bacteria</taxon>
        <taxon>Pseudomonadati</taxon>
        <taxon>Pseudomonadota</taxon>
        <taxon>Betaproteobacteria</taxon>
        <taxon>Burkholderiales</taxon>
        <taxon>Oxalobacteraceae</taxon>
        <taxon>Herbaspirillum</taxon>
    </lineage>
</organism>
<name>A0ABW8EUZ4_9BURK</name>
<evidence type="ECO:0000313" key="3">
    <source>
        <dbReference type="Proteomes" id="UP001617427"/>
    </source>
</evidence>
<protein>
    <submittedName>
        <fullName evidence="2">Uncharacterized protein</fullName>
    </submittedName>
</protein>